<reference evidence="2" key="1">
    <citation type="submission" date="2023-06" db="EMBL/GenBank/DDBJ databases">
        <title>Identification and characterization of horizontal gene transfer across gut microbiota members of farm animals based on homology search.</title>
        <authorList>
            <person name="Zeman M."/>
            <person name="Kubasova T."/>
            <person name="Jahodarova E."/>
            <person name="Nykrynova M."/>
            <person name="Rychlik I."/>
        </authorList>
    </citation>
    <scope>NUCLEOTIDE SEQUENCE [LARGE SCALE GENOMIC DNA]</scope>
    <source>
        <strain evidence="2">ET341</strain>
    </source>
</reference>
<name>A0ABT7UL82_9FIRM</name>
<protein>
    <submittedName>
        <fullName evidence="1">Uncharacterized protein</fullName>
    </submittedName>
</protein>
<evidence type="ECO:0000313" key="2">
    <source>
        <dbReference type="Proteomes" id="UP001529275"/>
    </source>
</evidence>
<gene>
    <name evidence="1" type="ORF">QUV98_11260</name>
</gene>
<dbReference type="RefSeq" id="WP_206399249.1">
    <property type="nucleotide sequence ID" value="NZ_JAUDCK010000070.1"/>
</dbReference>
<organism evidence="1 2">
    <name type="scientific">Massilimicrobiota timonensis</name>
    <dbReference type="NCBI Taxonomy" id="1776392"/>
    <lineage>
        <taxon>Bacteria</taxon>
        <taxon>Bacillati</taxon>
        <taxon>Bacillota</taxon>
        <taxon>Erysipelotrichia</taxon>
        <taxon>Erysipelotrichales</taxon>
        <taxon>Erysipelotrichaceae</taxon>
        <taxon>Massilimicrobiota</taxon>
    </lineage>
</organism>
<dbReference type="EMBL" id="JAUDCK010000070">
    <property type="protein sequence ID" value="MDM8196895.1"/>
    <property type="molecule type" value="Genomic_DNA"/>
</dbReference>
<dbReference type="Proteomes" id="UP001529275">
    <property type="component" value="Unassembled WGS sequence"/>
</dbReference>
<sequence length="164" mass="19908">MKTVIIKPHHFMDIFKLYGTGIEEFVPDQKMGHDFYAIANAIIKNPYLLCQLTIEGDDICKPCHYYQKHQCQDTLFHIQGISKKGQYNQLLDQRIIELYQLYNTQYQVLELCQIFYRHHELIAKVWKEEDDQQVEKRRDFFVKGVEKYFFKYKDDVMTKYFEDI</sequence>
<keyword evidence="2" id="KW-1185">Reference proteome</keyword>
<accession>A0ABT7UL82</accession>
<proteinExistence type="predicted"/>
<evidence type="ECO:0000313" key="1">
    <source>
        <dbReference type="EMBL" id="MDM8196895.1"/>
    </source>
</evidence>
<comment type="caution">
    <text evidence="1">The sequence shown here is derived from an EMBL/GenBank/DDBJ whole genome shotgun (WGS) entry which is preliminary data.</text>
</comment>